<protein>
    <submittedName>
        <fullName evidence="5">FAD-dependent oxidoreductase</fullName>
    </submittedName>
</protein>
<dbReference type="PANTHER" id="PTHR43429">
    <property type="entry name" value="PYRIDINE NUCLEOTIDE-DISULFIDE OXIDOREDUCTASE DOMAIN-CONTAINING"/>
    <property type="match status" value="1"/>
</dbReference>
<keyword evidence="2" id="KW-0285">Flavoprotein</keyword>
<dbReference type="SUPFAM" id="SSF51905">
    <property type="entry name" value="FAD/NAD(P)-binding domain"/>
    <property type="match status" value="1"/>
</dbReference>
<evidence type="ECO:0000313" key="5">
    <source>
        <dbReference type="EMBL" id="UWP58733.1"/>
    </source>
</evidence>
<dbReference type="Gene3D" id="3.50.50.60">
    <property type="entry name" value="FAD/NAD(P)-binding domain"/>
    <property type="match status" value="2"/>
</dbReference>
<dbReference type="InterPro" id="IPR050260">
    <property type="entry name" value="FAD-bd_OxRdtase"/>
</dbReference>
<reference evidence="5" key="1">
    <citation type="journal article" date="2022" name="Cell">
        <title>Design, construction, and in vivo augmentation of a complex gut microbiome.</title>
        <authorList>
            <person name="Cheng A.G."/>
            <person name="Ho P.Y."/>
            <person name="Aranda-Diaz A."/>
            <person name="Jain S."/>
            <person name="Yu F.B."/>
            <person name="Meng X."/>
            <person name="Wang M."/>
            <person name="Iakiviak M."/>
            <person name="Nagashima K."/>
            <person name="Zhao A."/>
            <person name="Murugkar P."/>
            <person name="Patil A."/>
            <person name="Atabakhsh K."/>
            <person name="Weakley A."/>
            <person name="Yan J."/>
            <person name="Brumbaugh A.R."/>
            <person name="Higginbottom S."/>
            <person name="Dimas A."/>
            <person name="Shiver A.L."/>
            <person name="Deutschbauer A."/>
            <person name="Neff N."/>
            <person name="Sonnenburg J.L."/>
            <person name="Huang K.C."/>
            <person name="Fischbach M.A."/>
        </authorList>
    </citation>
    <scope>NUCLEOTIDE SEQUENCE</scope>
    <source>
        <strain evidence="5">DSM 19829</strain>
    </source>
</reference>
<dbReference type="PANTHER" id="PTHR43429:SF3">
    <property type="entry name" value="NITRITE REDUCTASE [NAD(P)H]"/>
    <property type="match status" value="1"/>
</dbReference>
<dbReference type="InterPro" id="IPR023753">
    <property type="entry name" value="FAD/NAD-binding_dom"/>
</dbReference>
<evidence type="ECO:0000256" key="3">
    <source>
        <dbReference type="ARBA" id="ARBA00022827"/>
    </source>
</evidence>
<organism evidence="5 6">
    <name type="scientific">Ruminococcus gauvreauii</name>
    <dbReference type="NCBI Taxonomy" id="438033"/>
    <lineage>
        <taxon>Bacteria</taxon>
        <taxon>Bacillati</taxon>
        <taxon>Bacillota</taxon>
        <taxon>Clostridia</taxon>
        <taxon>Eubacteriales</taxon>
        <taxon>Oscillospiraceae</taxon>
        <taxon>Ruminococcus</taxon>
    </lineage>
</organism>
<evidence type="ECO:0000256" key="1">
    <source>
        <dbReference type="ARBA" id="ARBA00001974"/>
    </source>
</evidence>
<dbReference type="PRINTS" id="PR00411">
    <property type="entry name" value="PNDRDTASEI"/>
</dbReference>
<name>A0ABY5VFD1_9FIRM</name>
<dbReference type="RefSeq" id="WP_028530311.1">
    <property type="nucleotide sequence ID" value="NZ_CABLBR010000058.1"/>
</dbReference>
<dbReference type="PRINTS" id="PR00368">
    <property type="entry name" value="FADPNR"/>
</dbReference>
<dbReference type="InterPro" id="IPR036188">
    <property type="entry name" value="FAD/NAD-bd_sf"/>
</dbReference>
<dbReference type="Pfam" id="PF07992">
    <property type="entry name" value="Pyr_redox_2"/>
    <property type="match status" value="1"/>
</dbReference>
<proteinExistence type="predicted"/>
<evidence type="ECO:0000256" key="2">
    <source>
        <dbReference type="ARBA" id="ARBA00022630"/>
    </source>
</evidence>
<keyword evidence="6" id="KW-1185">Reference proteome</keyword>
<keyword evidence="3" id="KW-0274">FAD</keyword>
<dbReference type="Proteomes" id="UP001060164">
    <property type="component" value="Chromosome"/>
</dbReference>
<dbReference type="EMBL" id="CP102290">
    <property type="protein sequence ID" value="UWP58733.1"/>
    <property type="molecule type" value="Genomic_DNA"/>
</dbReference>
<accession>A0ABY5VFD1</accession>
<dbReference type="Gene3D" id="3.30.390.30">
    <property type="match status" value="1"/>
</dbReference>
<comment type="cofactor">
    <cofactor evidence="1">
        <name>FAD</name>
        <dbReference type="ChEBI" id="CHEBI:57692"/>
    </cofactor>
</comment>
<evidence type="ECO:0000313" key="6">
    <source>
        <dbReference type="Proteomes" id="UP001060164"/>
    </source>
</evidence>
<feature type="domain" description="FAD/NAD(P)-binding" evidence="4">
    <location>
        <begin position="2"/>
        <end position="290"/>
    </location>
</feature>
<evidence type="ECO:0000259" key="4">
    <source>
        <dbReference type="Pfam" id="PF07992"/>
    </source>
</evidence>
<sequence>MRHVIIGAGAAGMTAARTIRECEADAEIVVISEDDHVHSRCMLHKYLSHERDEDTLNFTDPDFFESRDITWVRGCSVEKIVPECKTLYLGSGGRVSYDRLLIATGAKSFIPPVGDFRNASNVFGLRDLRDAQEIDNCARGAKEILIVGSGLVGMDAAYAFLEQGKKVTVVEMAERILPLQLDETAGNAYRELFESAGCRFILGRKASETKMDGSGRITSVLLDDGTEIGCDLVIVAAGVRAAVGFLEGSGIQAERAVTVDGCLRTSCSDIYAAGDVAGLSGIWPNAMKQGQTAAYNMCGRTTYYVDRYAMKNTMNFFGLVTLSVGNGIAEDGDEVLVCEDSKGYKKAIIRDRRLKSILLQGNIDYSGVYQYLIKNEVLLPEGKDVFQLDFADFYGVLEDGQYIYGS</sequence>
<dbReference type="InterPro" id="IPR016156">
    <property type="entry name" value="FAD/NAD-linked_Rdtase_dimer_sf"/>
</dbReference>
<gene>
    <name evidence="5" type="ORF">NQ502_15330</name>
</gene>